<keyword evidence="6 10" id="KW-1133">Transmembrane helix</keyword>
<dbReference type="NCBIfam" id="TIGR01400">
    <property type="entry name" value="fliR"/>
    <property type="match status" value="1"/>
</dbReference>
<dbReference type="EMBL" id="CP103416">
    <property type="protein sequence ID" value="UVW35147.1"/>
    <property type="molecule type" value="Genomic_DNA"/>
</dbReference>
<evidence type="ECO:0000256" key="10">
    <source>
        <dbReference type="RuleBase" id="RU362071"/>
    </source>
</evidence>
<dbReference type="Proteomes" id="UP001059934">
    <property type="component" value="Chromosome"/>
</dbReference>
<feature type="transmembrane region" description="Helical" evidence="10">
    <location>
        <begin position="39"/>
        <end position="57"/>
    </location>
</feature>
<keyword evidence="11" id="KW-0966">Cell projection</keyword>
<evidence type="ECO:0000256" key="8">
    <source>
        <dbReference type="ARBA" id="ARBA00023143"/>
    </source>
</evidence>
<feature type="transmembrane region" description="Helical" evidence="10">
    <location>
        <begin position="170"/>
        <end position="195"/>
    </location>
</feature>
<reference evidence="11" key="1">
    <citation type="submission" date="2022-08" db="EMBL/GenBank/DDBJ databases">
        <title>Catabolic pathway analysis in culturable SAR92 clade bacteria reveals their overlooked roles in DMSP degradation in coastal seas.</title>
        <authorList>
            <person name="He X."/>
            <person name="Zhang X."/>
            <person name="Zhang Y."/>
        </authorList>
    </citation>
    <scope>NUCLEOTIDE SEQUENCE</scope>
    <source>
        <strain evidence="11">H455</strain>
    </source>
</reference>
<evidence type="ECO:0000256" key="3">
    <source>
        <dbReference type="ARBA" id="ARBA00021717"/>
    </source>
</evidence>
<dbReference type="PANTHER" id="PTHR30065:SF8">
    <property type="entry name" value="FLAGELLAR BIOSYNTHETIC PROTEIN FLIR"/>
    <property type="match status" value="1"/>
</dbReference>
<feature type="transmembrane region" description="Helical" evidence="10">
    <location>
        <begin position="122"/>
        <end position="149"/>
    </location>
</feature>
<evidence type="ECO:0000256" key="9">
    <source>
        <dbReference type="NCBIfam" id="TIGR01400"/>
    </source>
</evidence>
<comment type="similarity">
    <text evidence="2 10">Belongs to the FliR/MopE/SpaR family.</text>
</comment>
<feature type="transmembrane region" description="Helical" evidence="10">
    <location>
        <begin position="207"/>
        <end position="228"/>
    </location>
</feature>
<dbReference type="InterPro" id="IPR006303">
    <property type="entry name" value="FliR"/>
</dbReference>
<dbReference type="PRINTS" id="PR00953">
    <property type="entry name" value="TYPE3IMRPROT"/>
</dbReference>
<feature type="transmembrane region" description="Helical" evidence="10">
    <location>
        <begin position="12"/>
        <end position="33"/>
    </location>
</feature>
<accession>A0ABY5TMZ0</accession>
<keyword evidence="8 10" id="KW-0975">Bacterial flagellum</keyword>
<keyword evidence="7 10" id="KW-0472">Membrane</keyword>
<keyword evidence="11" id="KW-0969">Cilium</keyword>
<comment type="function">
    <text evidence="1 10">Role in flagellar biosynthesis.</text>
</comment>
<proteinExistence type="inferred from homology"/>
<evidence type="ECO:0000313" key="11">
    <source>
        <dbReference type="EMBL" id="UVW35147.1"/>
    </source>
</evidence>
<keyword evidence="5 10" id="KW-0812">Transmembrane</keyword>
<evidence type="ECO:0000256" key="4">
    <source>
        <dbReference type="ARBA" id="ARBA00022475"/>
    </source>
</evidence>
<dbReference type="PANTHER" id="PTHR30065">
    <property type="entry name" value="FLAGELLAR BIOSYNTHETIC PROTEIN FLIR"/>
    <property type="match status" value="1"/>
</dbReference>
<protein>
    <recommendedName>
        <fullName evidence="3 9">Flagellar biosynthetic protein FliR</fullName>
    </recommendedName>
</protein>
<feature type="transmembrane region" description="Helical" evidence="10">
    <location>
        <begin position="77"/>
        <end position="102"/>
    </location>
</feature>
<evidence type="ECO:0000313" key="12">
    <source>
        <dbReference type="Proteomes" id="UP001059934"/>
    </source>
</evidence>
<sequence length="256" mass="27696">MDILVAEVVQRFYTLLWPMIRVSAFLLASPFFSLRAVNVRVRVLLAALLTLMIYPLVDWPIIDPYSAAGLREIFNQILIGTVMGMLLQIVNAALVIGGQAVSSAMGLGMANMIDPNMGNVPVISQFFIICSTLIFMGIGGHVLVISLVLESFKTLPIGQMLASDMLMAVLLQWSSMIFLGGLLLALPIMVSLLFVNIGVGVITRAAPALNIFAVGFPAMIMVGMVLLATSMTSIGYRIQWLWQESFDVVGQALGVT</sequence>
<dbReference type="Pfam" id="PF01311">
    <property type="entry name" value="Bac_export_1"/>
    <property type="match status" value="1"/>
</dbReference>
<keyword evidence="12" id="KW-1185">Reference proteome</keyword>
<evidence type="ECO:0000256" key="6">
    <source>
        <dbReference type="ARBA" id="ARBA00022989"/>
    </source>
</evidence>
<keyword evidence="4 10" id="KW-1003">Cell membrane</keyword>
<gene>
    <name evidence="11" type="primary">fliR</name>
    <name evidence="11" type="ORF">NYF23_00735</name>
</gene>
<comment type="subcellular location">
    <subcellularLocation>
        <location evidence="10">Cell membrane</location>
        <topology evidence="10">Multi-pass membrane protein</topology>
    </subcellularLocation>
    <subcellularLocation>
        <location evidence="10">Bacterial flagellum basal body</location>
    </subcellularLocation>
</comment>
<evidence type="ECO:0000256" key="2">
    <source>
        <dbReference type="ARBA" id="ARBA00009772"/>
    </source>
</evidence>
<dbReference type="InterPro" id="IPR002010">
    <property type="entry name" value="T3SS_IM_R"/>
</dbReference>
<organism evidence="11 12">
    <name type="scientific">SAR92 clade bacterium H455</name>
    <dbReference type="NCBI Taxonomy" id="2974818"/>
    <lineage>
        <taxon>Bacteria</taxon>
        <taxon>Pseudomonadati</taxon>
        <taxon>Pseudomonadota</taxon>
        <taxon>Gammaproteobacteria</taxon>
        <taxon>Cellvibrionales</taxon>
        <taxon>Porticoccaceae</taxon>
        <taxon>SAR92 clade</taxon>
    </lineage>
</organism>
<evidence type="ECO:0000256" key="7">
    <source>
        <dbReference type="ARBA" id="ARBA00023136"/>
    </source>
</evidence>
<evidence type="ECO:0000256" key="1">
    <source>
        <dbReference type="ARBA" id="ARBA00002578"/>
    </source>
</evidence>
<keyword evidence="11" id="KW-0282">Flagellum</keyword>
<name>A0ABY5TMZ0_9GAMM</name>
<evidence type="ECO:0000256" key="5">
    <source>
        <dbReference type="ARBA" id="ARBA00022692"/>
    </source>
</evidence>